<dbReference type="SMART" id="SM00851">
    <property type="entry name" value="MGS"/>
    <property type="match status" value="1"/>
</dbReference>
<keyword evidence="5 8" id="KW-0658">Purine biosynthesis</keyword>
<comment type="pathway">
    <text evidence="2 8">Purine metabolism; IMP biosynthesis via de novo pathway; 5-formamido-1-(5-phospho-D-ribosyl)imidazole-4-carboxamide from 5-amino-1-(5-phospho-D-ribosyl)imidazole-4-carboxamide (10-formyl THF route): step 1/1.</text>
</comment>
<dbReference type="PROSITE" id="PS51855">
    <property type="entry name" value="MGS"/>
    <property type="match status" value="1"/>
</dbReference>
<keyword evidence="11" id="KW-1185">Reference proteome</keyword>
<keyword evidence="7 8" id="KW-0511">Multifunctional enzyme</keyword>
<evidence type="ECO:0000256" key="3">
    <source>
        <dbReference type="ARBA" id="ARBA00007667"/>
    </source>
</evidence>
<dbReference type="Gene3D" id="3.40.50.1380">
    <property type="entry name" value="Methylglyoxal synthase-like domain"/>
    <property type="match status" value="1"/>
</dbReference>
<dbReference type="NCBIfam" id="TIGR00355">
    <property type="entry name" value="purH"/>
    <property type="match status" value="1"/>
</dbReference>
<accession>A0ABY9TIN0</accession>
<dbReference type="InterPro" id="IPR036914">
    <property type="entry name" value="MGS-like_dom_sf"/>
</dbReference>
<dbReference type="PIRSF" id="PIRSF000414">
    <property type="entry name" value="AICARFT_IMPCHas"/>
    <property type="match status" value="1"/>
</dbReference>
<name>A0ABY9TIN0_9GAMM</name>
<dbReference type="NCBIfam" id="NF002049">
    <property type="entry name" value="PRK00881.1"/>
    <property type="match status" value="1"/>
</dbReference>
<evidence type="ECO:0000256" key="4">
    <source>
        <dbReference type="ARBA" id="ARBA00022679"/>
    </source>
</evidence>
<sequence length="528" mass="56914">MDTPRPIRRALLSVSDKTGIVEFAQALSAQGVDLLSTGGTAKLLAENNIPVTEVSDYTGHPEIMDGRVKTLHPKVHGGILARRDMDEAVMAENNIQAIDIVVVNLYPFANTVANEDCSLEDAIENIDIGGPTMVRAAAKNHKDVTIVVNASDYDRVLAEMADNNGSLTYKTRFDLAIAAYEHTASYDGMIANYFGKMLPAYNDKEQSVSKFPRTINSQYIKKQDLRYGENSHQDAAFYVEAQPEEASVSTATQIQGKALSYNNIADTDSALECVKEFEQPACVIVKHANPCGVALGDNILGAYEKAFKTDPTSAFGGIIAFNRELDADTAEAIVSRQFVEVIIAPSISAAAAQIVAAKPNVRLLECGQWSTKTTGLEQKRVNGGLLVQDRDNGMVGLDDLTVVTKRQPSEQEMSDLLFCWKVAKFVKSNAIVYVKNDMTIGVGAGQMSRVYSAKVAGIKAADEGLEVAGSVMASDAFFPFRDGLDAAAEAGITAVIQPGGSMRDNEVIAAADEHGIAMVFTGMRHFRH</sequence>
<evidence type="ECO:0000256" key="2">
    <source>
        <dbReference type="ARBA" id="ARBA00004954"/>
    </source>
</evidence>
<organism evidence="10 11">
    <name type="scientific">Thalassotalea nanhaiensis</name>
    <dbReference type="NCBI Taxonomy" id="3065648"/>
    <lineage>
        <taxon>Bacteria</taxon>
        <taxon>Pseudomonadati</taxon>
        <taxon>Pseudomonadota</taxon>
        <taxon>Gammaproteobacteria</taxon>
        <taxon>Alteromonadales</taxon>
        <taxon>Colwelliaceae</taxon>
        <taxon>Thalassotalea</taxon>
    </lineage>
</organism>
<dbReference type="EC" id="2.1.2.3" evidence="8"/>
<evidence type="ECO:0000256" key="1">
    <source>
        <dbReference type="ARBA" id="ARBA00004844"/>
    </source>
</evidence>
<dbReference type="EMBL" id="CP134146">
    <property type="protein sequence ID" value="WNC68256.1"/>
    <property type="molecule type" value="Genomic_DNA"/>
</dbReference>
<dbReference type="SMART" id="SM00798">
    <property type="entry name" value="AICARFT_IMPCHas"/>
    <property type="match status" value="1"/>
</dbReference>
<dbReference type="CDD" id="cd01421">
    <property type="entry name" value="IMPCH"/>
    <property type="match status" value="1"/>
</dbReference>
<evidence type="ECO:0000313" key="11">
    <source>
        <dbReference type="Proteomes" id="UP001248581"/>
    </source>
</evidence>
<dbReference type="HAMAP" id="MF_00139">
    <property type="entry name" value="PurH"/>
    <property type="match status" value="1"/>
</dbReference>
<dbReference type="InterPro" id="IPR016193">
    <property type="entry name" value="Cytidine_deaminase-like"/>
</dbReference>
<dbReference type="PANTHER" id="PTHR11692">
    <property type="entry name" value="BIFUNCTIONAL PURINE BIOSYNTHESIS PROTEIN PURH"/>
    <property type="match status" value="1"/>
</dbReference>
<dbReference type="Pfam" id="PF01808">
    <property type="entry name" value="AICARFT_IMPCHas"/>
    <property type="match status" value="1"/>
</dbReference>
<comment type="catalytic activity">
    <reaction evidence="8">
        <text>IMP + H2O = 5-formamido-1-(5-phospho-D-ribosyl)imidazole-4-carboxamide</text>
        <dbReference type="Rhea" id="RHEA:18445"/>
        <dbReference type="ChEBI" id="CHEBI:15377"/>
        <dbReference type="ChEBI" id="CHEBI:58053"/>
        <dbReference type="ChEBI" id="CHEBI:58467"/>
        <dbReference type="EC" id="3.5.4.10"/>
    </reaction>
</comment>
<evidence type="ECO:0000256" key="6">
    <source>
        <dbReference type="ARBA" id="ARBA00022801"/>
    </source>
</evidence>
<protein>
    <recommendedName>
        <fullName evidence="8">Bifunctional purine biosynthesis protein PurH</fullName>
    </recommendedName>
    <domain>
        <recommendedName>
            <fullName evidence="8">Phosphoribosylaminoimidazolecarboxamide formyltransferase</fullName>
            <ecNumber evidence="8">2.1.2.3</ecNumber>
        </recommendedName>
        <alternativeName>
            <fullName evidence="8">AICAR transformylase</fullName>
        </alternativeName>
    </domain>
    <domain>
        <recommendedName>
            <fullName evidence="8">IMP cyclohydrolase</fullName>
            <ecNumber evidence="8">3.5.4.10</ecNumber>
        </recommendedName>
        <alternativeName>
            <fullName evidence="8">ATIC</fullName>
        </alternativeName>
        <alternativeName>
            <fullName evidence="8">IMP synthase</fullName>
        </alternativeName>
        <alternativeName>
            <fullName evidence="8">Inosinicase</fullName>
        </alternativeName>
    </domain>
</protein>
<dbReference type="InterPro" id="IPR011607">
    <property type="entry name" value="MGS-like_dom"/>
</dbReference>
<proteinExistence type="inferred from homology"/>
<dbReference type="SUPFAM" id="SSF52335">
    <property type="entry name" value="Methylglyoxal synthase-like"/>
    <property type="match status" value="1"/>
</dbReference>
<dbReference type="Proteomes" id="UP001248581">
    <property type="component" value="Chromosome"/>
</dbReference>
<evidence type="ECO:0000313" key="10">
    <source>
        <dbReference type="EMBL" id="WNC68256.1"/>
    </source>
</evidence>
<feature type="domain" description="MGS-like" evidence="9">
    <location>
        <begin position="1"/>
        <end position="148"/>
    </location>
</feature>
<comment type="pathway">
    <text evidence="1 8">Purine metabolism; IMP biosynthesis via de novo pathway; IMP from 5-formamido-1-(5-phospho-D-ribosyl)imidazole-4-carboxamide: step 1/1.</text>
</comment>
<evidence type="ECO:0000256" key="5">
    <source>
        <dbReference type="ARBA" id="ARBA00022755"/>
    </source>
</evidence>
<dbReference type="InterPro" id="IPR024051">
    <property type="entry name" value="AICAR_Tfase_dup_dom_sf"/>
</dbReference>
<keyword evidence="6 8" id="KW-0378">Hydrolase</keyword>
<dbReference type="SUPFAM" id="SSF53927">
    <property type="entry name" value="Cytidine deaminase-like"/>
    <property type="match status" value="1"/>
</dbReference>
<evidence type="ECO:0000256" key="7">
    <source>
        <dbReference type="ARBA" id="ARBA00023268"/>
    </source>
</evidence>
<evidence type="ECO:0000256" key="8">
    <source>
        <dbReference type="HAMAP-Rule" id="MF_00139"/>
    </source>
</evidence>
<gene>
    <name evidence="8 10" type="primary">purH</name>
    <name evidence="10" type="ORF">RI845_17275</name>
</gene>
<comment type="similarity">
    <text evidence="3 8">Belongs to the PurH family.</text>
</comment>
<evidence type="ECO:0000259" key="9">
    <source>
        <dbReference type="PROSITE" id="PS51855"/>
    </source>
</evidence>
<keyword evidence="4 8" id="KW-0808">Transferase</keyword>
<dbReference type="GO" id="GO:0004643">
    <property type="term" value="F:phosphoribosylaminoimidazolecarboxamide formyltransferase activity"/>
    <property type="evidence" value="ECO:0007669"/>
    <property type="project" value="UniProtKB-EC"/>
</dbReference>
<dbReference type="GO" id="GO:0003937">
    <property type="term" value="F:IMP cyclohydrolase activity"/>
    <property type="evidence" value="ECO:0007669"/>
    <property type="project" value="UniProtKB-EC"/>
</dbReference>
<comment type="domain">
    <text evidence="8">The IMP cyclohydrolase activity resides in the N-terminal region.</text>
</comment>
<dbReference type="PANTHER" id="PTHR11692:SF0">
    <property type="entry name" value="BIFUNCTIONAL PURINE BIOSYNTHESIS PROTEIN ATIC"/>
    <property type="match status" value="1"/>
</dbReference>
<dbReference type="Gene3D" id="3.40.140.20">
    <property type="match status" value="2"/>
</dbReference>
<dbReference type="RefSeq" id="WP_348387413.1">
    <property type="nucleotide sequence ID" value="NZ_CP134146.1"/>
</dbReference>
<dbReference type="InterPro" id="IPR002695">
    <property type="entry name" value="PurH-like"/>
</dbReference>
<dbReference type="EC" id="3.5.4.10" evidence="8"/>
<reference evidence="11" key="1">
    <citation type="submission" date="2023-09" db="EMBL/GenBank/DDBJ databases">
        <authorList>
            <person name="Li S."/>
            <person name="Li X."/>
            <person name="Zhang C."/>
            <person name="Zhao Z."/>
        </authorList>
    </citation>
    <scope>NUCLEOTIDE SEQUENCE [LARGE SCALE GENOMIC DNA]</scope>
    <source>
        <strain evidence="11">SQ345</strain>
    </source>
</reference>
<comment type="catalytic activity">
    <reaction evidence="8">
        <text>(6R)-10-formyltetrahydrofolate + 5-amino-1-(5-phospho-beta-D-ribosyl)imidazole-4-carboxamide = 5-formamido-1-(5-phospho-D-ribosyl)imidazole-4-carboxamide + (6S)-5,6,7,8-tetrahydrofolate</text>
        <dbReference type="Rhea" id="RHEA:22192"/>
        <dbReference type="ChEBI" id="CHEBI:57453"/>
        <dbReference type="ChEBI" id="CHEBI:58467"/>
        <dbReference type="ChEBI" id="CHEBI:58475"/>
        <dbReference type="ChEBI" id="CHEBI:195366"/>
        <dbReference type="EC" id="2.1.2.3"/>
    </reaction>
</comment>
<dbReference type="Pfam" id="PF02142">
    <property type="entry name" value="MGS"/>
    <property type="match status" value="1"/>
</dbReference>